<keyword evidence="9 10" id="KW-0998">Cell outer membrane</keyword>
<evidence type="ECO:0000256" key="3">
    <source>
        <dbReference type="ARBA" id="ARBA00022448"/>
    </source>
</evidence>
<dbReference type="InterPro" id="IPR036942">
    <property type="entry name" value="Beta-barrel_TonB_sf"/>
</dbReference>
<evidence type="ECO:0000259" key="15">
    <source>
        <dbReference type="Pfam" id="PF07715"/>
    </source>
</evidence>
<comment type="caution">
    <text evidence="16">The sequence shown here is derived from an EMBL/GenBank/DDBJ whole genome shotgun (WGS) entry which is preliminary data.</text>
</comment>
<evidence type="ECO:0000256" key="7">
    <source>
        <dbReference type="ARBA" id="ARBA00023136"/>
    </source>
</evidence>
<protein>
    <submittedName>
        <fullName evidence="16">TonB-dependent siderophore receptor</fullName>
    </submittedName>
</protein>
<evidence type="ECO:0000256" key="9">
    <source>
        <dbReference type="ARBA" id="ARBA00023237"/>
    </source>
</evidence>
<dbReference type="InterPro" id="IPR000531">
    <property type="entry name" value="Beta-barrel_TonB"/>
</dbReference>
<dbReference type="PANTHER" id="PTHR32552">
    <property type="entry name" value="FERRICHROME IRON RECEPTOR-RELATED"/>
    <property type="match status" value="1"/>
</dbReference>
<dbReference type="Pfam" id="PF07715">
    <property type="entry name" value="Plug"/>
    <property type="match status" value="1"/>
</dbReference>
<sequence length="726" mass="79074">MPANFRATPLQTALLLALTLPAVTHAQTTSQASDTSSTPQTTGHPKTLSSVHVTGSVVGTDYDADASTVGAKVPTSLRDIPQSIVVVNRDLLDAQGATSLQDALRNVPGITIGGAEGGQIGNNINLRGFTARTDIYLDGFRDPGQYYRDTFDLSAIEVLKGPSSMLFGRGSTGGVINQVTKEPELKAFGEVTATVGSSDRYRTTADFNQPLSDTAAVRLNVYGQDMHSTRNVAKNQDDGIAPSVRFGIGTPTQITLSALIQRNHDMPDYGLPPINGRPAQVNDKNWYGLTNDRTNQSVNEFNARVEHTFSDYVSLRSQLQYSDYTTDARETAANSVVTAGGITLNKTLGNPTNLPLQDLYVQLASHDRVIHDKTIDSQTDLVTKFDTGGLQHTLITGMELSRETYNNQSYTRNGLPLLSLLNPVQEATPANVTTTVGNYAQSVGKTAAIYANDTIRFNDQWMVVAGVRRDEFDAHISNTVSLPAYAQQTVYFTSVRGGVIYQPSETQSYYASYGTSFDPSLEQLTLTNGTQNLAPEKNHSYEIGGKWNLLGDMLSINAALYNLEQTNARTQTSSGEYALDGNIRVRGAELGVIGHLTKNWQIFSGYSHMDGRIIKALDGTQGNVPANTPRNTFTTWTTYTFAQHWEAGGGPTYMSQRYAANTDTVSVGGYTRWDATLAYHQPSYDIRLNVLNLTDKHYFDALIPSDGGRSVPGIGRTEMVTFTYKF</sequence>
<feature type="chain" id="PRO_5046088591" evidence="13">
    <location>
        <begin position="27"/>
        <end position="726"/>
    </location>
</feature>
<evidence type="ECO:0000256" key="10">
    <source>
        <dbReference type="PROSITE-ProRule" id="PRU01360"/>
    </source>
</evidence>
<evidence type="ECO:0000256" key="13">
    <source>
        <dbReference type="SAM" id="SignalP"/>
    </source>
</evidence>
<comment type="subcellular location">
    <subcellularLocation>
        <location evidence="1 10">Cell outer membrane</location>
        <topology evidence="1 10">Multi-pass membrane protein</topology>
    </subcellularLocation>
</comment>
<evidence type="ECO:0000256" key="2">
    <source>
        <dbReference type="ARBA" id="ARBA00009810"/>
    </source>
</evidence>
<accession>A0ABW8ISG0</accession>
<comment type="similarity">
    <text evidence="2 10 11">Belongs to the TonB-dependent receptor family.</text>
</comment>
<dbReference type="InterPro" id="IPR012910">
    <property type="entry name" value="Plug_dom"/>
</dbReference>
<feature type="domain" description="TonB-dependent receptor plug" evidence="15">
    <location>
        <begin position="77"/>
        <end position="175"/>
    </location>
</feature>
<keyword evidence="13" id="KW-0732">Signal</keyword>
<dbReference type="Proteomes" id="UP001620405">
    <property type="component" value="Unassembled WGS sequence"/>
</dbReference>
<evidence type="ECO:0000256" key="12">
    <source>
        <dbReference type="SAM" id="MobiDB-lite"/>
    </source>
</evidence>
<dbReference type="Pfam" id="PF00593">
    <property type="entry name" value="TonB_dep_Rec_b-barrel"/>
    <property type="match status" value="1"/>
</dbReference>
<dbReference type="EMBL" id="JADIKG010000011">
    <property type="protein sequence ID" value="MFK2872878.1"/>
    <property type="molecule type" value="Genomic_DNA"/>
</dbReference>
<evidence type="ECO:0000313" key="17">
    <source>
        <dbReference type="Proteomes" id="UP001620405"/>
    </source>
</evidence>
<feature type="domain" description="TonB-dependent receptor-like beta-barrel" evidence="14">
    <location>
        <begin position="260"/>
        <end position="693"/>
    </location>
</feature>
<dbReference type="PANTHER" id="PTHR32552:SF83">
    <property type="entry name" value="BLR3904 PROTEIN"/>
    <property type="match status" value="1"/>
</dbReference>
<feature type="region of interest" description="Disordered" evidence="12">
    <location>
        <begin position="28"/>
        <end position="50"/>
    </location>
</feature>
<keyword evidence="17" id="KW-1185">Reference proteome</keyword>
<reference evidence="16 17" key="1">
    <citation type="submission" date="2020-10" db="EMBL/GenBank/DDBJ databases">
        <title>Phylogeny of dyella-like bacteria.</title>
        <authorList>
            <person name="Fu J."/>
        </authorList>
    </citation>
    <scope>NUCLEOTIDE SEQUENCE [LARGE SCALE GENOMIC DNA]</scope>
    <source>
        <strain evidence="16 17">DHOB07</strain>
    </source>
</reference>
<keyword evidence="6 11" id="KW-0798">TonB box</keyword>
<evidence type="ECO:0000313" key="16">
    <source>
        <dbReference type="EMBL" id="MFK2872878.1"/>
    </source>
</evidence>
<keyword evidence="4 10" id="KW-1134">Transmembrane beta strand</keyword>
<feature type="compositionally biased region" description="Low complexity" evidence="12">
    <location>
        <begin position="28"/>
        <end position="42"/>
    </location>
</feature>
<dbReference type="InterPro" id="IPR039426">
    <property type="entry name" value="TonB-dep_rcpt-like"/>
</dbReference>
<keyword evidence="8 16" id="KW-0675">Receptor</keyword>
<organism evidence="16 17">
    <name type="scientific">Dyella lipolytica</name>
    <dbReference type="NCBI Taxonomy" id="1867835"/>
    <lineage>
        <taxon>Bacteria</taxon>
        <taxon>Pseudomonadati</taxon>
        <taxon>Pseudomonadota</taxon>
        <taxon>Gammaproteobacteria</taxon>
        <taxon>Lysobacterales</taxon>
        <taxon>Rhodanobacteraceae</taxon>
        <taxon>Dyella</taxon>
    </lineage>
</organism>
<proteinExistence type="inferred from homology"/>
<dbReference type="PROSITE" id="PS52016">
    <property type="entry name" value="TONB_DEPENDENT_REC_3"/>
    <property type="match status" value="1"/>
</dbReference>
<evidence type="ECO:0000256" key="8">
    <source>
        <dbReference type="ARBA" id="ARBA00023170"/>
    </source>
</evidence>
<name>A0ABW8ISG0_9GAMM</name>
<evidence type="ECO:0000256" key="4">
    <source>
        <dbReference type="ARBA" id="ARBA00022452"/>
    </source>
</evidence>
<dbReference type="NCBIfam" id="TIGR01783">
    <property type="entry name" value="TonB-siderophor"/>
    <property type="match status" value="1"/>
</dbReference>
<evidence type="ECO:0000256" key="11">
    <source>
        <dbReference type="RuleBase" id="RU003357"/>
    </source>
</evidence>
<evidence type="ECO:0000256" key="6">
    <source>
        <dbReference type="ARBA" id="ARBA00023077"/>
    </source>
</evidence>
<evidence type="ECO:0000256" key="1">
    <source>
        <dbReference type="ARBA" id="ARBA00004571"/>
    </source>
</evidence>
<feature type="signal peptide" evidence="13">
    <location>
        <begin position="1"/>
        <end position="26"/>
    </location>
</feature>
<dbReference type="CDD" id="cd01347">
    <property type="entry name" value="ligand_gated_channel"/>
    <property type="match status" value="1"/>
</dbReference>
<evidence type="ECO:0000256" key="5">
    <source>
        <dbReference type="ARBA" id="ARBA00022692"/>
    </source>
</evidence>
<evidence type="ECO:0000259" key="14">
    <source>
        <dbReference type="Pfam" id="PF00593"/>
    </source>
</evidence>
<dbReference type="RefSeq" id="WP_284398673.1">
    <property type="nucleotide sequence ID" value="NZ_BSNQ01000003.1"/>
</dbReference>
<dbReference type="SUPFAM" id="SSF56935">
    <property type="entry name" value="Porins"/>
    <property type="match status" value="1"/>
</dbReference>
<gene>
    <name evidence="16" type="ORF">ISP13_04990</name>
</gene>
<keyword evidence="5 10" id="KW-0812">Transmembrane</keyword>
<dbReference type="InterPro" id="IPR010105">
    <property type="entry name" value="TonB_sidphr_rcpt"/>
</dbReference>
<keyword evidence="3 10" id="KW-0813">Transport</keyword>
<keyword evidence="7 10" id="KW-0472">Membrane</keyword>
<dbReference type="Gene3D" id="2.40.170.20">
    <property type="entry name" value="TonB-dependent receptor, beta-barrel domain"/>
    <property type="match status" value="1"/>
</dbReference>
<dbReference type="InterPro" id="IPR037066">
    <property type="entry name" value="Plug_dom_sf"/>
</dbReference>
<dbReference type="Gene3D" id="2.170.130.10">
    <property type="entry name" value="TonB-dependent receptor, plug domain"/>
    <property type="match status" value="1"/>
</dbReference>